<gene>
    <name evidence="1" type="ORF">HCA46_17820</name>
</gene>
<dbReference type="RefSeq" id="WP_185495852.1">
    <property type="nucleotide sequence ID" value="NZ_JAARUV010000055.1"/>
</dbReference>
<proteinExistence type="predicted"/>
<reference evidence="1 2" key="1">
    <citation type="submission" date="2020-03" db="EMBL/GenBank/DDBJ databases">
        <title>Soil Listeria distribution.</title>
        <authorList>
            <person name="Liao J."/>
            <person name="Wiedmann M."/>
        </authorList>
    </citation>
    <scope>NUCLEOTIDE SEQUENCE [LARGE SCALE GENOMIC DNA]</scope>
    <source>
        <strain evidence="1 2">FSL L7-1017</strain>
    </source>
</reference>
<protein>
    <submittedName>
        <fullName evidence="1">Uncharacterized protein</fullName>
    </submittedName>
</protein>
<dbReference type="EMBL" id="JAARUV010000055">
    <property type="protein sequence ID" value="MBC1780681.1"/>
    <property type="molecule type" value="Genomic_DNA"/>
</dbReference>
<dbReference type="AlphaFoldDB" id="A0A7X0XUV9"/>
<sequence>GALTRGFYELKHGVKPEITNEKIFNLDLEKMQTRAFTNATFENGNKSMNVAYGAVQVKNCIVGKAKDSGNTYVQTPSYKTQYKGADGKDVYRKHVSGSKPFTEKVIQAVNQEQEQKKTVKQEAPAR</sequence>
<accession>A0A7X0XUV9</accession>
<dbReference type="Proteomes" id="UP000547643">
    <property type="component" value="Unassembled WGS sequence"/>
</dbReference>
<evidence type="ECO:0000313" key="1">
    <source>
        <dbReference type="EMBL" id="MBC1780681.1"/>
    </source>
</evidence>
<name>A0A7X0XUV9_9LIST</name>
<evidence type="ECO:0000313" key="2">
    <source>
        <dbReference type="Proteomes" id="UP000547643"/>
    </source>
</evidence>
<feature type="non-terminal residue" evidence="1">
    <location>
        <position position="1"/>
    </location>
</feature>
<organism evidence="1 2">
    <name type="scientific">Listeria booriae</name>
    <dbReference type="NCBI Taxonomy" id="1552123"/>
    <lineage>
        <taxon>Bacteria</taxon>
        <taxon>Bacillati</taxon>
        <taxon>Bacillota</taxon>
        <taxon>Bacilli</taxon>
        <taxon>Bacillales</taxon>
        <taxon>Listeriaceae</taxon>
        <taxon>Listeria</taxon>
    </lineage>
</organism>
<comment type="caution">
    <text evidence="1">The sequence shown here is derived from an EMBL/GenBank/DDBJ whole genome shotgun (WGS) entry which is preliminary data.</text>
</comment>